<reference evidence="9 10" key="2">
    <citation type="submission" date="2014-07" db="EMBL/GenBank/DDBJ databases">
        <authorList>
            <person name="Zhang J.E."/>
            <person name="Yang H."/>
            <person name="Guo J."/>
            <person name="Deng Z."/>
            <person name="Luo H."/>
            <person name="Luo M."/>
            <person name="Zhao B."/>
        </authorList>
    </citation>
    <scope>NUCLEOTIDE SEQUENCE [LARGE SCALE GENOMIC DNA]</scope>
    <source>
        <strain evidence="9">ATCC 10762</strain>
        <strain evidence="10">ATCC 10762 / DSM 40127 / CCM 3239 / JCM 4008 / LMG 5968 / NBRC 12843 / NCIMB 8234 / A-377</strain>
    </source>
</reference>
<dbReference type="Proteomes" id="UP000037395">
    <property type="component" value="Unassembled WGS sequence"/>
</dbReference>
<feature type="region of interest" description="Disordered" evidence="5">
    <location>
        <begin position="395"/>
        <end position="415"/>
    </location>
</feature>
<dbReference type="InterPro" id="IPR028202">
    <property type="entry name" value="Reductase_C"/>
</dbReference>
<reference evidence="9" key="4">
    <citation type="submission" date="2016-08" db="EMBL/GenBank/DDBJ databases">
        <title>Sequencing, Assembly and Comparative Genomics of S. aureofaciens ATCC 10762.</title>
        <authorList>
            <person name="Gradnigo J.S."/>
            <person name="Johnson N."/>
            <person name="Somerville G.A."/>
        </authorList>
    </citation>
    <scope>NUCLEOTIDE SEQUENCE [LARGE SCALE GENOMIC DNA]</scope>
    <source>
        <strain evidence="9">ATCC 10762</strain>
    </source>
</reference>
<accession>A0A8H9HI43</accession>
<feature type="compositionally biased region" description="Basic and acidic residues" evidence="5">
    <location>
        <begin position="406"/>
        <end position="415"/>
    </location>
</feature>
<dbReference type="InterPro" id="IPR016156">
    <property type="entry name" value="FAD/NAD-linked_Rdtase_dimer_sf"/>
</dbReference>
<dbReference type="Gene3D" id="3.50.50.60">
    <property type="entry name" value="FAD/NAD(P)-binding domain"/>
    <property type="match status" value="2"/>
</dbReference>
<sequence>MTALREVAVVGAGAAGLHAAEALRRAGYDGRLTLIGAEDEPPYDRPPLSKHLLDGQWQPDRLALRSPDALAELRLDLRLGVPAERLDRQARTVHLADGHQVRCQAVVLATGVRPRRLPGAEAPLPGAHVLRTLADALALREELRPGTRLLVAGGGLLGAEAAATAVGLGAEVVWLVSAAAPLAAVLGAETAALLTGLHREHGVRIHRGTAAAVVRRRGRAAGVRLADGSELAADAVLMAIGSEPATEWLAGSGVPLDAGGGVACDAHCAAGPGVWAAGDAASWPDPRTGRRRRLEQRTNATEQALHAARNLLAGPDGARQAYAPVPYLWTDQYGLRIQAFGSPGTADRFELVDGSPADHRFAAACLHRGRVTGAVGIACARALRQLRAQVAAHAPWPPADPVTRQTADHAPARLS</sequence>
<feature type="domain" description="Reductase C-terminal" evidence="7">
    <location>
        <begin position="327"/>
        <end position="400"/>
    </location>
</feature>
<dbReference type="SUPFAM" id="SSF55424">
    <property type="entry name" value="FAD/NAD-linked reductases, dimerisation (C-terminal) domain"/>
    <property type="match status" value="1"/>
</dbReference>
<evidence type="ECO:0000256" key="2">
    <source>
        <dbReference type="ARBA" id="ARBA00022630"/>
    </source>
</evidence>
<evidence type="ECO:0000259" key="7">
    <source>
        <dbReference type="Pfam" id="PF14759"/>
    </source>
</evidence>
<dbReference type="OrthoDB" id="1145at2"/>
<organism evidence="9 10">
    <name type="scientific">Kitasatospora aureofaciens</name>
    <name type="common">Streptomyces aureofaciens</name>
    <dbReference type="NCBI Taxonomy" id="1894"/>
    <lineage>
        <taxon>Bacteria</taxon>
        <taxon>Bacillati</taxon>
        <taxon>Actinomycetota</taxon>
        <taxon>Actinomycetes</taxon>
        <taxon>Kitasatosporales</taxon>
        <taxon>Streptomycetaceae</taxon>
        <taxon>Kitasatospora</taxon>
    </lineage>
</organism>
<reference evidence="8" key="5">
    <citation type="submission" date="2020-09" db="EMBL/GenBank/DDBJ databases">
        <authorList>
            <person name="Sun Q."/>
            <person name="Ohkuma M."/>
        </authorList>
    </citation>
    <scope>NUCLEOTIDE SEQUENCE</scope>
    <source>
        <strain evidence="8">JCM 4434</strain>
    </source>
</reference>
<feature type="domain" description="FAD/NAD(P)-binding" evidence="6">
    <location>
        <begin position="6"/>
        <end position="304"/>
    </location>
</feature>
<evidence type="ECO:0000313" key="10">
    <source>
        <dbReference type="Proteomes" id="UP000037395"/>
    </source>
</evidence>
<keyword evidence="10" id="KW-1185">Reference proteome</keyword>
<dbReference type="PRINTS" id="PR00411">
    <property type="entry name" value="PNDRDTASEI"/>
</dbReference>
<dbReference type="GO" id="GO:0005737">
    <property type="term" value="C:cytoplasm"/>
    <property type="evidence" value="ECO:0007669"/>
    <property type="project" value="TreeGrafter"/>
</dbReference>
<comment type="caution">
    <text evidence="9">The sequence shown here is derived from an EMBL/GenBank/DDBJ whole genome shotgun (WGS) entry which is preliminary data.</text>
</comment>
<dbReference type="GO" id="GO:0016651">
    <property type="term" value="F:oxidoreductase activity, acting on NAD(P)H"/>
    <property type="evidence" value="ECO:0007669"/>
    <property type="project" value="TreeGrafter"/>
</dbReference>
<dbReference type="RefSeq" id="WP_046387134.1">
    <property type="nucleotide sequence ID" value="NZ_BMUB01000004.1"/>
</dbReference>
<dbReference type="PRINTS" id="PR00368">
    <property type="entry name" value="FADPNR"/>
</dbReference>
<keyword evidence="2" id="KW-0285">Flavoprotein</keyword>
<evidence type="ECO:0000256" key="4">
    <source>
        <dbReference type="ARBA" id="ARBA00023002"/>
    </source>
</evidence>
<dbReference type="AlphaFoldDB" id="A0A1E7MVM2"/>
<evidence type="ECO:0000313" key="9">
    <source>
        <dbReference type="EMBL" id="OEV32481.1"/>
    </source>
</evidence>
<name>A0A1E7MVM2_KITAU</name>
<reference evidence="10" key="3">
    <citation type="submission" date="2016-08" db="EMBL/GenBank/DDBJ databases">
        <title>Sequencing, assembly and comparative genomics of S. aureofaciens ATCC 10762.</title>
        <authorList>
            <person name="Gradnigo J.S."/>
            <person name="Johnson N."/>
            <person name="Somerville G.A."/>
        </authorList>
    </citation>
    <scope>NUCLEOTIDE SEQUENCE [LARGE SCALE GENOMIC DNA]</scope>
    <source>
        <strain evidence="10">ATCC 10762 / DSM 40127 / CCM 3239 / JCM 4008 / LMG 5968 / NBRC 12843 / NCIMB 8234 / A-377</strain>
    </source>
</reference>
<protein>
    <submittedName>
        <fullName evidence="8">Pyridine nucleotide-disulfide oxidoreductase</fullName>
    </submittedName>
</protein>
<dbReference type="GeneID" id="97485111"/>
<dbReference type="PANTHER" id="PTHR43557:SF2">
    <property type="entry name" value="RIESKE DOMAIN-CONTAINING PROTEIN-RELATED"/>
    <property type="match status" value="1"/>
</dbReference>
<evidence type="ECO:0000259" key="6">
    <source>
        <dbReference type="Pfam" id="PF07992"/>
    </source>
</evidence>
<dbReference type="Gene3D" id="3.30.390.30">
    <property type="match status" value="1"/>
</dbReference>
<dbReference type="SUPFAM" id="SSF51905">
    <property type="entry name" value="FAD/NAD(P)-binding domain"/>
    <property type="match status" value="2"/>
</dbReference>
<gene>
    <name evidence="8" type="primary">hcaD</name>
    <name evidence="8" type="ORF">GCM10010502_19590</name>
    <name evidence="9" type="ORF">HS99_0017535</name>
</gene>
<evidence type="ECO:0000256" key="3">
    <source>
        <dbReference type="ARBA" id="ARBA00022827"/>
    </source>
</evidence>
<dbReference type="EMBL" id="JPRF03000097">
    <property type="protein sequence ID" value="OEV32481.1"/>
    <property type="molecule type" value="Genomic_DNA"/>
</dbReference>
<dbReference type="InterPro" id="IPR050446">
    <property type="entry name" value="FAD-oxidoreductase/Apoptosis"/>
</dbReference>
<evidence type="ECO:0000256" key="5">
    <source>
        <dbReference type="SAM" id="MobiDB-lite"/>
    </source>
</evidence>
<dbReference type="Pfam" id="PF14759">
    <property type="entry name" value="Reductase_C"/>
    <property type="match status" value="1"/>
</dbReference>
<keyword evidence="4" id="KW-0560">Oxidoreductase</keyword>
<dbReference type="EMBL" id="BMUB01000004">
    <property type="protein sequence ID" value="GGU68673.1"/>
    <property type="molecule type" value="Genomic_DNA"/>
</dbReference>
<comment type="cofactor">
    <cofactor evidence="1">
        <name>FAD</name>
        <dbReference type="ChEBI" id="CHEBI:57692"/>
    </cofactor>
</comment>
<keyword evidence="3" id="KW-0274">FAD</keyword>
<accession>A0A1E7MVM2</accession>
<reference evidence="8" key="1">
    <citation type="journal article" date="2014" name="Int. J. Syst. Evol. Microbiol.">
        <title>Complete genome sequence of Corynebacterium casei LMG S-19264T (=DSM 44701T), isolated from a smear-ripened cheese.</title>
        <authorList>
            <consortium name="US DOE Joint Genome Institute (JGI-PGF)"/>
            <person name="Walter F."/>
            <person name="Albersmeier A."/>
            <person name="Kalinowski J."/>
            <person name="Ruckert C."/>
        </authorList>
    </citation>
    <scope>NUCLEOTIDE SEQUENCE</scope>
    <source>
        <strain evidence="8">JCM 4434</strain>
    </source>
</reference>
<dbReference type="PANTHER" id="PTHR43557">
    <property type="entry name" value="APOPTOSIS-INDUCING FACTOR 1"/>
    <property type="match status" value="1"/>
</dbReference>
<dbReference type="Pfam" id="PF07992">
    <property type="entry name" value="Pyr_redox_2"/>
    <property type="match status" value="1"/>
</dbReference>
<evidence type="ECO:0000256" key="1">
    <source>
        <dbReference type="ARBA" id="ARBA00001974"/>
    </source>
</evidence>
<dbReference type="InterPro" id="IPR036188">
    <property type="entry name" value="FAD/NAD-bd_sf"/>
</dbReference>
<dbReference type="InterPro" id="IPR023753">
    <property type="entry name" value="FAD/NAD-binding_dom"/>
</dbReference>
<proteinExistence type="predicted"/>
<dbReference type="Proteomes" id="UP000610124">
    <property type="component" value="Unassembled WGS sequence"/>
</dbReference>
<evidence type="ECO:0000313" key="8">
    <source>
        <dbReference type="EMBL" id="GGU68673.1"/>
    </source>
</evidence>